<dbReference type="PANTHER" id="PTHR43096">
    <property type="entry name" value="DNAJ HOMOLOG 1, MITOCHONDRIAL-RELATED"/>
    <property type="match status" value="1"/>
</dbReference>
<dbReference type="Pfam" id="PF01556">
    <property type="entry name" value="DnaJ_C"/>
    <property type="match status" value="1"/>
</dbReference>
<evidence type="ECO:0000256" key="2">
    <source>
        <dbReference type="SAM" id="MobiDB-lite"/>
    </source>
</evidence>
<name>A0ABY4ZR20_9CAUL</name>
<protein>
    <submittedName>
        <fullName evidence="4">DnaJ domain-containing protein</fullName>
    </submittedName>
</protein>
<reference evidence="4 5" key="1">
    <citation type="submission" date="2022-04" db="EMBL/GenBank/DDBJ databases">
        <title>Genome sequence of soybean root-associated Caulobacter segnis RL271.</title>
        <authorList>
            <person name="Longley R."/>
            <person name="Bonito G."/>
            <person name="Trigodet F."/>
            <person name="Crosson S."/>
            <person name="Fiebig A."/>
        </authorList>
    </citation>
    <scope>NUCLEOTIDE SEQUENCE [LARGE SCALE GENOMIC DNA]</scope>
    <source>
        <strain evidence="4 5">RL271</strain>
    </source>
</reference>
<dbReference type="SUPFAM" id="SSF46565">
    <property type="entry name" value="Chaperone J-domain"/>
    <property type="match status" value="1"/>
</dbReference>
<dbReference type="InterPro" id="IPR002939">
    <property type="entry name" value="DnaJ_C"/>
</dbReference>
<evidence type="ECO:0000256" key="1">
    <source>
        <dbReference type="ARBA" id="ARBA00023186"/>
    </source>
</evidence>
<accession>A0ABY4ZR20</accession>
<feature type="region of interest" description="Disordered" evidence="2">
    <location>
        <begin position="84"/>
        <end position="107"/>
    </location>
</feature>
<dbReference type="InterPro" id="IPR036869">
    <property type="entry name" value="J_dom_sf"/>
</dbReference>
<dbReference type="SMART" id="SM00271">
    <property type="entry name" value="DnaJ"/>
    <property type="match status" value="1"/>
</dbReference>
<dbReference type="Gene3D" id="2.60.260.20">
    <property type="entry name" value="Urease metallochaperone UreE, N-terminal domain"/>
    <property type="match status" value="2"/>
</dbReference>
<proteinExistence type="predicted"/>
<evidence type="ECO:0000313" key="5">
    <source>
        <dbReference type="Proteomes" id="UP001057520"/>
    </source>
</evidence>
<keyword evidence="1" id="KW-0143">Chaperone</keyword>
<dbReference type="PRINTS" id="PR00625">
    <property type="entry name" value="JDOMAIN"/>
</dbReference>
<sequence length="313" mass="32995">MARDPYQELGVSRTASADEIRKAFRKLAKQHHPDTNPGDKKAEEKFKQVSAAFDIVGDAEKRKKFDLGQIDADGRETMRGGFGGQPGNGPFGGGGFGQGGFHRSNEGPEIDLSDLFGGMFGGGAGGGRGPFGGGGGAGFSPKGADIKARLDIDLEEAIKGGKKRVAFSDGRTIDVTIPVGAQEGQTLRLKGQGQAGRGGAGDALIELAVKPHPIYRREGEALVMDLPISIPDAVLGGKVEAPTPDGNVMLNVPRGSNSGQTLRLKGRGMPDAKGKRGDLLARLVVTLPDTVDQDLEKFAQAWREQKPYTPKRK</sequence>
<evidence type="ECO:0000259" key="3">
    <source>
        <dbReference type="PROSITE" id="PS50076"/>
    </source>
</evidence>
<dbReference type="PROSITE" id="PS50076">
    <property type="entry name" value="DNAJ_2"/>
    <property type="match status" value="1"/>
</dbReference>
<dbReference type="CDD" id="cd06257">
    <property type="entry name" value="DnaJ"/>
    <property type="match status" value="1"/>
</dbReference>
<dbReference type="InterPro" id="IPR001623">
    <property type="entry name" value="DnaJ_domain"/>
</dbReference>
<dbReference type="SUPFAM" id="SSF49493">
    <property type="entry name" value="HSP40/DnaJ peptide-binding domain"/>
    <property type="match status" value="2"/>
</dbReference>
<gene>
    <name evidence="4" type="ORF">MZV50_20025</name>
</gene>
<dbReference type="EMBL" id="CP096040">
    <property type="protein sequence ID" value="USQ94839.1"/>
    <property type="molecule type" value="Genomic_DNA"/>
</dbReference>
<feature type="domain" description="J" evidence="3">
    <location>
        <begin position="4"/>
        <end position="69"/>
    </location>
</feature>
<organism evidence="4 5">
    <name type="scientific">Caulobacter segnis</name>
    <dbReference type="NCBI Taxonomy" id="88688"/>
    <lineage>
        <taxon>Bacteria</taxon>
        <taxon>Pseudomonadati</taxon>
        <taxon>Pseudomonadota</taxon>
        <taxon>Alphaproteobacteria</taxon>
        <taxon>Caulobacterales</taxon>
        <taxon>Caulobacteraceae</taxon>
        <taxon>Caulobacter</taxon>
    </lineage>
</organism>
<keyword evidence="5" id="KW-1185">Reference proteome</keyword>
<evidence type="ECO:0000313" key="4">
    <source>
        <dbReference type="EMBL" id="USQ94839.1"/>
    </source>
</evidence>
<feature type="compositionally biased region" description="Gly residues" evidence="2">
    <location>
        <begin position="84"/>
        <end position="100"/>
    </location>
</feature>
<dbReference type="Proteomes" id="UP001057520">
    <property type="component" value="Chromosome"/>
</dbReference>
<dbReference type="Pfam" id="PF00226">
    <property type="entry name" value="DnaJ"/>
    <property type="match status" value="1"/>
</dbReference>
<dbReference type="Gene3D" id="1.10.287.110">
    <property type="entry name" value="DnaJ domain"/>
    <property type="match status" value="1"/>
</dbReference>
<dbReference type="CDD" id="cd10747">
    <property type="entry name" value="DnaJ_C"/>
    <property type="match status" value="1"/>
</dbReference>
<dbReference type="InterPro" id="IPR008971">
    <property type="entry name" value="HSP40/DnaJ_pept-bd"/>
</dbReference>
<dbReference type="PANTHER" id="PTHR43096:SF48">
    <property type="entry name" value="CHAPERONE PROTEIN DNAJ"/>
    <property type="match status" value="1"/>
</dbReference>